<keyword evidence="4" id="KW-1185">Reference proteome</keyword>
<comment type="caution">
    <text evidence="2">The sequence shown here is derived from an EMBL/GenBank/DDBJ whole genome shotgun (WGS) entry which is preliminary data.</text>
</comment>
<name>A0AA86NWC6_9EUKA</name>
<evidence type="ECO:0000313" key="4">
    <source>
        <dbReference type="Proteomes" id="UP001642409"/>
    </source>
</evidence>
<reference evidence="2" key="1">
    <citation type="submission" date="2023-06" db="EMBL/GenBank/DDBJ databases">
        <authorList>
            <person name="Kurt Z."/>
        </authorList>
    </citation>
    <scope>NUCLEOTIDE SEQUENCE</scope>
</reference>
<evidence type="ECO:0000313" key="3">
    <source>
        <dbReference type="EMBL" id="CAL6003103.1"/>
    </source>
</evidence>
<organism evidence="2">
    <name type="scientific">Hexamita inflata</name>
    <dbReference type="NCBI Taxonomy" id="28002"/>
    <lineage>
        <taxon>Eukaryota</taxon>
        <taxon>Metamonada</taxon>
        <taxon>Diplomonadida</taxon>
        <taxon>Hexamitidae</taxon>
        <taxon>Hexamitinae</taxon>
        <taxon>Hexamita</taxon>
    </lineage>
</organism>
<evidence type="ECO:0000313" key="2">
    <source>
        <dbReference type="EMBL" id="CAI9926658.1"/>
    </source>
</evidence>
<feature type="coiled-coil region" evidence="1">
    <location>
        <begin position="22"/>
        <end position="56"/>
    </location>
</feature>
<dbReference type="AlphaFoldDB" id="A0AA86NWC6"/>
<proteinExistence type="predicted"/>
<protein>
    <submittedName>
        <fullName evidence="2">Uncharacterized protein</fullName>
    </submittedName>
</protein>
<keyword evidence="1" id="KW-0175">Coiled coil</keyword>
<sequence>MTQNPIQAMNEAKQRLRQIAENNALNAKIAQMQRIIDLQNEKIQNLELIINQFTTQPEKRFGPIMKYAVDRYLYFKENKKSQWHIQQEKEFWIAVKIQSPQTYVMLRTQFNLYHPVCMNCLKRIYQKAHGITDSIFSSTFQAEPQFLSQYAKKLKASGAHTVYVGLSSDFCYFNVQSYEDENGSKVNYSEATHGKHKGQLLPTRAACAFTVCPYDRDLPKTLIYFKPTVDGPADDTIYQAMKDIRETLKQYHISAQTFSVDGESYYNRYKRKQFEQVYSQYLLGSVSCHDYLSDQKEHLFQPDWLHEQKLMRYKYLQKTLELCKEHDSLNLYGIQSTPTENEFSGLRTSSNYQNNINMAKVVVKNRRTLEMIEFENQFELHSEGNRVGRHQTTTHDTRQNLNFEEETKMKELAQDAVDLIFNNVKGMTKQKSLLHEQKYLRLKNFWNEVYNLISNEHFYSAMDERTKPGLYTHNGTQQANQQRMAGQKQYKQEIVGYRKQQGK</sequence>
<evidence type="ECO:0000256" key="1">
    <source>
        <dbReference type="SAM" id="Coils"/>
    </source>
</evidence>
<accession>A0AA86NWC6</accession>
<gene>
    <name evidence="2" type="ORF">HINF_LOCUS14303</name>
    <name evidence="3" type="ORF">HINF_LOCUS18245</name>
</gene>
<dbReference type="EMBL" id="CATOUU010000369">
    <property type="protein sequence ID" value="CAI9926658.1"/>
    <property type="molecule type" value="Genomic_DNA"/>
</dbReference>
<dbReference type="Proteomes" id="UP001642409">
    <property type="component" value="Unassembled WGS sequence"/>
</dbReference>
<reference evidence="3 4" key="2">
    <citation type="submission" date="2024-07" db="EMBL/GenBank/DDBJ databases">
        <authorList>
            <person name="Akdeniz Z."/>
        </authorList>
    </citation>
    <scope>NUCLEOTIDE SEQUENCE [LARGE SCALE GENOMIC DNA]</scope>
</reference>
<dbReference type="EMBL" id="CAXDID020000046">
    <property type="protein sequence ID" value="CAL6003103.1"/>
    <property type="molecule type" value="Genomic_DNA"/>
</dbReference>